<evidence type="ECO:0000313" key="1">
    <source>
        <dbReference type="EMBL" id="GAG91209.1"/>
    </source>
</evidence>
<feature type="non-terminal residue" evidence="1">
    <location>
        <position position="1"/>
    </location>
</feature>
<name>X1B640_9ZZZZ</name>
<sequence>GFLRVLDERRIAYADFRGNLQLISVGNASVDDRCSLILMDYPHRKRLKLLGHMHVHEAINTSAELLESVQLDDYRARIERVVIIDVEAFDWNCPQHITRRYTEEEFAARVG</sequence>
<organism evidence="1">
    <name type="scientific">marine sediment metagenome</name>
    <dbReference type="NCBI Taxonomy" id="412755"/>
    <lineage>
        <taxon>unclassified sequences</taxon>
        <taxon>metagenomes</taxon>
        <taxon>ecological metagenomes</taxon>
    </lineage>
</organism>
<evidence type="ECO:0008006" key="2">
    <source>
        <dbReference type="Google" id="ProtNLM"/>
    </source>
</evidence>
<comment type="caution">
    <text evidence="1">The sequence shown here is derived from an EMBL/GenBank/DDBJ whole genome shotgun (WGS) entry which is preliminary data.</text>
</comment>
<accession>X1B640</accession>
<protein>
    <recommendedName>
        <fullName evidence="2">Pyridoxamine 5'-phosphate oxidase putative domain-containing protein</fullName>
    </recommendedName>
</protein>
<proteinExistence type="predicted"/>
<dbReference type="EMBL" id="BART01025922">
    <property type="protein sequence ID" value="GAG91209.1"/>
    <property type="molecule type" value="Genomic_DNA"/>
</dbReference>
<dbReference type="Gene3D" id="2.30.110.10">
    <property type="entry name" value="Electron Transport, Fmn-binding Protein, Chain A"/>
    <property type="match status" value="1"/>
</dbReference>
<gene>
    <name evidence="1" type="ORF">S01H4_46400</name>
</gene>
<dbReference type="AlphaFoldDB" id="X1B640"/>
<dbReference type="InterPro" id="IPR012349">
    <property type="entry name" value="Split_barrel_FMN-bd"/>
</dbReference>
<reference evidence="1" key="1">
    <citation type="journal article" date="2014" name="Front. Microbiol.">
        <title>High frequency of phylogenetically diverse reductive dehalogenase-homologous genes in deep subseafloor sedimentary metagenomes.</title>
        <authorList>
            <person name="Kawai M."/>
            <person name="Futagami T."/>
            <person name="Toyoda A."/>
            <person name="Takaki Y."/>
            <person name="Nishi S."/>
            <person name="Hori S."/>
            <person name="Arai W."/>
            <person name="Tsubouchi T."/>
            <person name="Morono Y."/>
            <person name="Uchiyama I."/>
            <person name="Ito T."/>
            <person name="Fujiyama A."/>
            <person name="Inagaki F."/>
            <person name="Takami H."/>
        </authorList>
    </citation>
    <scope>NUCLEOTIDE SEQUENCE</scope>
    <source>
        <strain evidence="1">Expedition CK06-06</strain>
    </source>
</reference>